<evidence type="ECO:0000313" key="2">
    <source>
        <dbReference type="Proteomes" id="UP000006002"/>
    </source>
</evidence>
<reference evidence="1 2" key="2">
    <citation type="submission" date="2007-04" db="EMBL/GenBank/DDBJ databases">
        <title>Draft genome sequence of Ruminococcus obeum (ATCC 29174).</title>
        <authorList>
            <person name="Sudarsanam P."/>
            <person name="Ley R."/>
            <person name="Guruge J."/>
            <person name="Turnbaugh P.J."/>
            <person name="Mahowald M."/>
            <person name="Liep D."/>
            <person name="Gordon J."/>
        </authorList>
    </citation>
    <scope>NUCLEOTIDE SEQUENCE [LARGE SCALE GENOMIC DNA]</scope>
    <source>
        <strain evidence="1 2">ATCC 29174</strain>
    </source>
</reference>
<reference evidence="1 2" key="1">
    <citation type="submission" date="2007-03" db="EMBL/GenBank/DDBJ databases">
        <authorList>
            <person name="Fulton L."/>
            <person name="Clifton S."/>
            <person name="Fulton B."/>
            <person name="Xu J."/>
            <person name="Minx P."/>
            <person name="Pepin K.H."/>
            <person name="Johnson M."/>
            <person name="Thiruvilangam P."/>
            <person name="Bhonagiri V."/>
            <person name="Nash W.E."/>
            <person name="Mardis E.R."/>
            <person name="Wilson R.K."/>
        </authorList>
    </citation>
    <scope>NUCLEOTIDE SEQUENCE [LARGE SCALE GENOMIC DNA]</scope>
    <source>
        <strain evidence="1 2">ATCC 29174</strain>
    </source>
</reference>
<sequence length="44" mass="4859">MIFYKKSAGWKKKGLQATKADSPTSISICRLGNIPENHRALQGL</sequence>
<dbReference type="EMBL" id="AAVO02000014">
    <property type="protein sequence ID" value="EDM86484.1"/>
    <property type="molecule type" value="Genomic_DNA"/>
</dbReference>
<dbReference type="HOGENOM" id="CLU_3213120_0_0_9"/>
<dbReference type="AlphaFoldDB" id="A5ZV35"/>
<proteinExistence type="predicted"/>
<name>A5ZV35_9FIRM</name>
<dbReference type="Proteomes" id="UP000006002">
    <property type="component" value="Unassembled WGS sequence"/>
</dbReference>
<evidence type="ECO:0000313" key="1">
    <source>
        <dbReference type="EMBL" id="EDM86484.1"/>
    </source>
</evidence>
<protein>
    <submittedName>
        <fullName evidence="1">Uncharacterized protein</fullName>
    </submittedName>
</protein>
<organism evidence="1 2">
    <name type="scientific">Blautia obeum ATCC 29174</name>
    <dbReference type="NCBI Taxonomy" id="411459"/>
    <lineage>
        <taxon>Bacteria</taxon>
        <taxon>Bacillati</taxon>
        <taxon>Bacillota</taxon>
        <taxon>Clostridia</taxon>
        <taxon>Lachnospirales</taxon>
        <taxon>Lachnospiraceae</taxon>
        <taxon>Blautia</taxon>
    </lineage>
</organism>
<gene>
    <name evidence="1" type="ORF">RUMOBE_02870</name>
</gene>
<accession>A5ZV35</accession>
<comment type="caution">
    <text evidence="1">The sequence shown here is derived from an EMBL/GenBank/DDBJ whole genome shotgun (WGS) entry which is preliminary data.</text>
</comment>